<dbReference type="GO" id="GO:0005886">
    <property type="term" value="C:plasma membrane"/>
    <property type="evidence" value="ECO:0007669"/>
    <property type="project" value="TreeGrafter"/>
</dbReference>
<keyword evidence="7 9" id="KW-0675">Receptor</keyword>
<dbReference type="PROSITE" id="PS50262">
    <property type="entry name" value="G_PROTEIN_RECEP_F1_2"/>
    <property type="match status" value="1"/>
</dbReference>
<feature type="transmembrane region" description="Helical" evidence="10">
    <location>
        <begin position="20"/>
        <end position="47"/>
    </location>
</feature>
<accession>A0A7I5ECH6</accession>
<keyword evidence="6 10" id="KW-0472">Membrane</keyword>
<keyword evidence="5 9" id="KW-0297">G-protein coupled receptor</keyword>
<dbReference type="InterPro" id="IPR000611">
    <property type="entry name" value="NPY_rcpt"/>
</dbReference>
<evidence type="ECO:0000259" key="11">
    <source>
        <dbReference type="PROSITE" id="PS50262"/>
    </source>
</evidence>
<dbReference type="GO" id="GO:0043005">
    <property type="term" value="C:neuron projection"/>
    <property type="evidence" value="ECO:0007669"/>
    <property type="project" value="TreeGrafter"/>
</dbReference>
<reference evidence="13" key="1">
    <citation type="submission" date="2020-12" db="UniProtKB">
        <authorList>
            <consortium name="WormBaseParasite"/>
        </authorList>
    </citation>
    <scope>IDENTIFICATION</scope>
    <source>
        <strain evidence="13">MHco3</strain>
    </source>
</reference>
<evidence type="ECO:0000313" key="12">
    <source>
        <dbReference type="Proteomes" id="UP000025227"/>
    </source>
</evidence>
<dbReference type="GO" id="GO:0004983">
    <property type="term" value="F:neuropeptide Y receptor activity"/>
    <property type="evidence" value="ECO:0007669"/>
    <property type="project" value="InterPro"/>
</dbReference>
<dbReference type="PRINTS" id="PR00237">
    <property type="entry name" value="GPCRRHODOPSN"/>
</dbReference>
<protein>
    <submittedName>
        <fullName evidence="13">G_PROTEIN_RECEP_F1_2 domain-containing protein</fullName>
    </submittedName>
</protein>
<organism evidence="12 13">
    <name type="scientific">Haemonchus contortus</name>
    <name type="common">Barber pole worm</name>
    <dbReference type="NCBI Taxonomy" id="6289"/>
    <lineage>
        <taxon>Eukaryota</taxon>
        <taxon>Metazoa</taxon>
        <taxon>Ecdysozoa</taxon>
        <taxon>Nematoda</taxon>
        <taxon>Chromadorea</taxon>
        <taxon>Rhabditida</taxon>
        <taxon>Rhabditina</taxon>
        <taxon>Rhabditomorpha</taxon>
        <taxon>Strongyloidea</taxon>
        <taxon>Trichostrongylidae</taxon>
        <taxon>Haemonchus</taxon>
    </lineage>
</organism>
<feature type="domain" description="G-protein coupled receptors family 1 profile" evidence="11">
    <location>
        <begin position="38"/>
        <end position="329"/>
    </location>
</feature>
<keyword evidence="4 10" id="KW-1133">Transmembrane helix</keyword>
<evidence type="ECO:0000256" key="8">
    <source>
        <dbReference type="ARBA" id="ARBA00023224"/>
    </source>
</evidence>
<keyword evidence="8 9" id="KW-0807">Transducer</keyword>
<dbReference type="AlphaFoldDB" id="A0A7I5ECH6"/>
<dbReference type="GO" id="GO:0042923">
    <property type="term" value="F:neuropeptide binding"/>
    <property type="evidence" value="ECO:0007669"/>
    <property type="project" value="TreeGrafter"/>
</dbReference>
<dbReference type="PANTHER" id="PTHR24235">
    <property type="entry name" value="NEUROPEPTIDE Y RECEPTOR"/>
    <property type="match status" value="1"/>
</dbReference>
<feature type="transmembrane region" description="Helical" evidence="10">
    <location>
        <begin position="306"/>
        <end position="332"/>
    </location>
</feature>
<dbReference type="Proteomes" id="UP000025227">
    <property type="component" value="Unplaced"/>
</dbReference>
<dbReference type="OMA" id="CHGLPWM"/>
<dbReference type="PROSITE" id="PS00237">
    <property type="entry name" value="G_PROTEIN_RECEP_F1_1"/>
    <property type="match status" value="1"/>
</dbReference>
<keyword evidence="12" id="KW-1185">Reference proteome</keyword>
<keyword evidence="3 9" id="KW-0812">Transmembrane</keyword>
<evidence type="ECO:0000256" key="6">
    <source>
        <dbReference type="ARBA" id="ARBA00023136"/>
    </source>
</evidence>
<evidence type="ECO:0000256" key="10">
    <source>
        <dbReference type="SAM" id="Phobius"/>
    </source>
</evidence>
<feature type="transmembrane region" description="Helical" evidence="10">
    <location>
        <begin position="97"/>
        <end position="117"/>
    </location>
</feature>
<dbReference type="CDD" id="cd15203">
    <property type="entry name" value="7tmA_NPYR-like"/>
    <property type="match status" value="1"/>
</dbReference>
<evidence type="ECO:0000256" key="4">
    <source>
        <dbReference type="ARBA" id="ARBA00022989"/>
    </source>
</evidence>
<evidence type="ECO:0000256" key="3">
    <source>
        <dbReference type="ARBA" id="ARBA00022692"/>
    </source>
</evidence>
<evidence type="ECO:0000256" key="9">
    <source>
        <dbReference type="RuleBase" id="RU000688"/>
    </source>
</evidence>
<proteinExistence type="inferred from homology"/>
<dbReference type="InterPro" id="IPR017452">
    <property type="entry name" value="GPCR_Rhodpsn_7TM"/>
</dbReference>
<dbReference type="PRINTS" id="PR01012">
    <property type="entry name" value="NRPEPTIDEYR"/>
</dbReference>
<dbReference type="WBParaSite" id="HCON_00144620-00001">
    <property type="protein sequence ID" value="HCON_00144620-00001"/>
    <property type="gene ID" value="HCON_00144620"/>
</dbReference>
<comment type="similarity">
    <text evidence="2 9">Belongs to the G-protein coupled receptor 1 family.</text>
</comment>
<evidence type="ECO:0000256" key="1">
    <source>
        <dbReference type="ARBA" id="ARBA00004141"/>
    </source>
</evidence>
<feature type="transmembrane region" description="Helical" evidence="10">
    <location>
        <begin position="268"/>
        <end position="286"/>
    </location>
</feature>
<dbReference type="PANTHER" id="PTHR24235:SF27">
    <property type="entry name" value="NEUROPEPTIDE RECEPTOR NPR-1"/>
    <property type="match status" value="1"/>
</dbReference>
<comment type="subcellular location">
    <subcellularLocation>
        <location evidence="1">Membrane</location>
        <topology evidence="1">Multi-pass membrane protein</topology>
    </subcellularLocation>
</comment>
<name>A0A7I5ECH6_HAECO</name>
<dbReference type="InterPro" id="IPR000276">
    <property type="entry name" value="GPCR_Rhodpsn"/>
</dbReference>
<feature type="transmembrane region" description="Helical" evidence="10">
    <location>
        <begin position="183"/>
        <end position="204"/>
    </location>
</feature>
<evidence type="ECO:0000256" key="5">
    <source>
        <dbReference type="ARBA" id="ARBA00023040"/>
    </source>
</evidence>
<sequence length="363" mass="41801">MEECAVFTDKVKDPSLETPIIIGFSILYSTEFVLGIVGNIGVIFFTFGHRKLQTVQNMFILNLALADLIVCMFSLPLTPVTSIYKNWYFGELMCHSLPWIQGASVFVATFSLAAIAIDRYMMVVTPHQRRMTAPHARLVMVCLWVISGLITLPYSWFMTLEEHEGLCGKFCTEAWPNARLRQAYTVFVLITQFFLPFVIMFYCYSKIFKHLRRRTQARIRKMNERSLILTASMPVLTTVKRKMDANVDILEQCRQRCVLLRQTRRNTVVLVLMVSFFFIAWCPHNVVSVALEFTDGDAFLIHETDYSYLASLMSHSTAMISTIANPFLYGLLNRGFISHVRHGWTNSMRKFRRNDAEICAALM</sequence>
<dbReference type="Gene3D" id="1.20.1070.10">
    <property type="entry name" value="Rhodopsin 7-helix transmembrane proteins"/>
    <property type="match status" value="1"/>
</dbReference>
<dbReference type="Pfam" id="PF00001">
    <property type="entry name" value="7tm_1"/>
    <property type="match status" value="1"/>
</dbReference>
<dbReference type="OrthoDB" id="9046662at2759"/>
<feature type="transmembrane region" description="Helical" evidence="10">
    <location>
        <begin position="138"/>
        <end position="156"/>
    </location>
</feature>
<dbReference type="SUPFAM" id="SSF81321">
    <property type="entry name" value="Family A G protein-coupled receptor-like"/>
    <property type="match status" value="1"/>
</dbReference>
<evidence type="ECO:0000313" key="13">
    <source>
        <dbReference type="WBParaSite" id="HCON_00144620-00001"/>
    </source>
</evidence>
<feature type="transmembrane region" description="Helical" evidence="10">
    <location>
        <begin position="59"/>
        <end position="77"/>
    </location>
</feature>
<evidence type="ECO:0000256" key="2">
    <source>
        <dbReference type="ARBA" id="ARBA00010663"/>
    </source>
</evidence>
<evidence type="ECO:0000256" key="7">
    <source>
        <dbReference type="ARBA" id="ARBA00023170"/>
    </source>
</evidence>